<feature type="region of interest" description="Disordered" evidence="1">
    <location>
        <begin position="18"/>
        <end position="39"/>
    </location>
</feature>
<proteinExistence type="predicted"/>
<dbReference type="EMBL" id="JAZHXI010000014">
    <property type="protein sequence ID" value="KAL2064130.1"/>
    <property type="molecule type" value="Genomic_DNA"/>
</dbReference>
<name>A0ABR4C2J5_9HELO</name>
<feature type="region of interest" description="Disordered" evidence="1">
    <location>
        <begin position="66"/>
        <end position="94"/>
    </location>
</feature>
<feature type="compositionally biased region" description="Polar residues" evidence="1">
    <location>
        <begin position="69"/>
        <end position="82"/>
    </location>
</feature>
<feature type="non-terminal residue" evidence="2">
    <location>
        <position position="94"/>
    </location>
</feature>
<evidence type="ECO:0000313" key="2">
    <source>
        <dbReference type="EMBL" id="KAL2064130.1"/>
    </source>
</evidence>
<gene>
    <name evidence="2" type="ORF">VTL71DRAFT_4624</name>
</gene>
<dbReference type="Proteomes" id="UP001595075">
    <property type="component" value="Unassembled WGS sequence"/>
</dbReference>
<evidence type="ECO:0000313" key="3">
    <source>
        <dbReference type="Proteomes" id="UP001595075"/>
    </source>
</evidence>
<evidence type="ECO:0000256" key="1">
    <source>
        <dbReference type="SAM" id="MobiDB-lite"/>
    </source>
</evidence>
<keyword evidence="3" id="KW-1185">Reference proteome</keyword>
<accession>A0ABR4C2J5</accession>
<comment type="caution">
    <text evidence="2">The sequence shown here is derived from an EMBL/GenBank/DDBJ whole genome shotgun (WGS) entry which is preliminary data.</text>
</comment>
<organism evidence="2 3">
    <name type="scientific">Oculimacula yallundae</name>
    <dbReference type="NCBI Taxonomy" id="86028"/>
    <lineage>
        <taxon>Eukaryota</taxon>
        <taxon>Fungi</taxon>
        <taxon>Dikarya</taxon>
        <taxon>Ascomycota</taxon>
        <taxon>Pezizomycotina</taxon>
        <taxon>Leotiomycetes</taxon>
        <taxon>Helotiales</taxon>
        <taxon>Ploettnerulaceae</taxon>
        <taxon>Oculimacula</taxon>
    </lineage>
</organism>
<sequence>MNNGTNYCSTAALHHPVLDNGTLPPCHPGLHGSSFPQKTPSLENLCRSNTRTPPLRMACANLKIRENEGSTSADMPTSTMSLSPPRKVASLSFD</sequence>
<protein>
    <submittedName>
        <fullName evidence="2">Uncharacterized protein</fullName>
    </submittedName>
</protein>
<reference evidence="2 3" key="1">
    <citation type="journal article" date="2024" name="Commun. Biol.">
        <title>Comparative genomic analysis of thermophilic fungi reveals convergent evolutionary adaptations and gene losses.</title>
        <authorList>
            <person name="Steindorff A.S."/>
            <person name="Aguilar-Pontes M.V."/>
            <person name="Robinson A.J."/>
            <person name="Andreopoulos B."/>
            <person name="LaButti K."/>
            <person name="Kuo A."/>
            <person name="Mondo S."/>
            <person name="Riley R."/>
            <person name="Otillar R."/>
            <person name="Haridas S."/>
            <person name="Lipzen A."/>
            <person name="Grimwood J."/>
            <person name="Schmutz J."/>
            <person name="Clum A."/>
            <person name="Reid I.D."/>
            <person name="Moisan M.C."/>
            <person name="Butler G."/>
            <person name="Nguyen T.T.M."/>
            <person name="Dewar K."/>
            <person name="Conant G."/>
            <person name="Drula E."/>
            <person name="Henrissat B."/>
            <person name="Hansel C."/>
            <person name="Singer S."/>
            <person name="Hutchinson M.I."/>
            <person name="de Vries R.P."/>
            <person name="Natvig D.O."/>
            <person name="Powell A.J."/>
            <person name="Tsang A."/>
            <person name="Grigoriev I.V."/>
        </authorList>
    </citation>
    <scope>NUCLEOTIDE SEQUENCE [LARGE SCALE GENOMIC DNA]</scope>
    <source>
        <strain evidence="2 3">CBS 494.80</strain>
    </source>
</reference>